<evidence type="ECO:0000256" key="3">
    <source>
        <dbReference type="ARBA" id="ARBA00022753"/>
    </source>
</evidence>
<feature type="compositionally biased region" description="Polar residues" evidence="5">
    <location>
        <begin position="352"/>
        <end position="369"/>
    </location>
</feature>
<dbReference type="InterPro" id="IPR036872">
    <property type="entry name" value="CH_dom_sf"/>
</dbReference>
<dbReference type="InterPro" id="IPR050540">
    <property type="entry name" value="F-actin_Monoox_Mical"/>
</dbReference>
<evidence type="ECO:0000259" key="6">
    <source>
        <dbReference type="PROSITE" id="PS50021"/>
    </source>
</evidence>
<keyword evidence="4" id="KW-0175">Coiled coil</keyword>
<dbReference type="InterPro" id="IPR022735">
    <property type="entry name" value="bMERB_dom"/>
</dbReference>
<dbReference type="Pfam" id="PF00307">
    <property type="entry name" value="CH"/>
    <property type="match status" value="1"/>
</dbReference>
<feature type="region of interest" description="Disordered" evidence="5">
    <location>
        <begin position="573"/>
        <end position="838"/>
    </location>
</feature>
<comment type="subcellular location">
    <subcellularLocation>
        <location evidence="1">Endosome</location>
    </subcellularLocation>
</comment>
<dbReference type="GO" id="GO:0005768">
    <property type="term" value="C:endosome"/>
    <property type="evidence" value="ECO:0007669"/>
    <property type="project" value="UniProtKB-SubCell"/>
</dbReference>
<keyword evidence="10" id="KW-1185">Reference proteome</keyword>
<dbReference type="EMBL" id="JAWDGP010005812">
    <property type="protein sequence ID" value="KAK3751611.1"/>
    <property type="molecule type" value="Genomic_DNA"/>
</dbReference>
<feature type="compositionally biased region" description="Basic and acidic residues" evidence="5">
    <location>
        <begin position="743"/>
        <end position="773"/>
    </location>
</feature>
<dbReference type="SMART" id="SM00033">
    <property type="entry name" value="CH"/>
    <property type="match status" value="1"/>
</dbReference>
<name>A0AAE0YMK5_9GAST</name>
<evidence type="ECO:0000256" key="2">
    <source>
        <dbReference type="ARBA" id="ARBA00022553"/>
    </source>
</evidence>
<reference evidence="9" key="1">
    <citation type="journal article" date="2023" name="G3 (Bethesda)">
        <title>A reference genome for the long-term kleptoplast-retaining sea slug Elysia crispata morphotype clarki.</title>
        <authorList>
            <person name="Eastman K.E."/>
            <person name="Pendleton A.L."/>
            <person name="Shaikh M.A."/>
            <person name="Suttiyut T."/>
            <person name="Ogas R."/>
            <person name="Tomko P."/>
            <person name="Gavelis G."/>
            <person name="Widhalm J.R."/>
            <person name="Wisecaver J.H."/>
        </authorList>
    </citation>
    <scope>NUCLEOTIDE SEQUENCE</scope>
    <source>
        <strain evidence="9">ECLA1</strain>
    </source>
</reference>
<dbReference type="InterPro" id="IPR001715">
    <property type="entry name" value="CH_dom"/>
</dbReference>
<dbReference type="PROSITE" id="PS51848">
    <property type="entry name" value="BMERB"/>
    <property type="match status" value="1"/>
</dbReference>
<dbReference type="PROSITE" id="PS50021">
    <property type="entry name" value="CH"/>
    <property type="match status" value="1"/>
</dbReference>
<dbReference type="FunFam" id="1.10.418.10:FF:000023">
    <property type="entry name" value="EH domain-binding protein 1 isoform X1"/>
    <property type="match status" value="1"/>
</dbReference>
<evidence type="ECO:0000256" key="1">
    <source>
        <dbReference type="ARBA" id="ARBA00004177"/>
    </source>
</evidence>
<feature type="compositionally biased region" description="Polar residues" evidence="5">
    <location>
        <begin position="667"/>
        <end position="686"/>
    </location>
</feature>
<comment type="caution">
    <text evidence="9">The sequence shown here is derived from an EMBL/GenBank/DDBJ whole genome shotgun (WGS) entry which is preliminary data.</text>
</comment>
<feature type="compositionally biased region" description="Polar residues" evidence="5">
    <location>
        <begin position="324"/>
        <end position="337"/>
    </location>
</feature>
<evidence type="ECO:0000259" key="8">
    <source>
        <dbReference type="PROSITE" id="PS51848"/>
    </source>
</evidence>
<evidence type="ECO:0000256" key="4">
    <source>
        <dbReference type="ARBA" id="ARBA00023054"/>
    </source>
</evidence>
<dbReference type="SMART" id="SM01203">
    <property type="entry name" value="DUF3585"/>
    <property type="match status" value="1"/>
</dbReference>
<feature type="domain" description="Calponin-homology (CH)" evidence="6">
    <location>
        <begin position="451"/>
        <end position="556"/>
    </location>
</feature>
<dbReference type="Pfam" id="PF10358">
    <property type="entry name" value="NT-C2"/>
    <property type="match status" value="1"/>
</dbReference>
<evidence type="ECO:0000313" key="10">
    <source>
        <dbReference type="Proteomes" id="UP001283361"/>
    </source>
</evidence>
<dbReference type="SUPFAM" id="SSF47576">
    <property type="entry name" value="Calponin-homology domain, CH-domain"/>
    <property type="match status" value="1"/>
</dbReference>
<feature type="compositionally biased region" description="Polar residues" evidence="5">
    <location>
        <begin position="850"/>
        <end position="859"/>
    </location>
</feature>
<accession>A0AAE0YMK5</accession>
<proteinExistence type="predicted"/>
<evidence type="ECO:0000313" key="9">
    <source>
        <dbReference type="EMBL" id="KAK3751611.1"/>
    </source>
</evidence>
<feature type="compositionally biased region" description="Polar residues" evidence="5">
    <location>
        <begin position="278"/>
        <end position="288"/>
    </location>
</feature>
<dbReference type="InterPro" id="IPR019448">
    <property type="entry name" value="NT-C2"/>
</dbReference>
<gene>
    <name evidence="9" type="ORF">RRG08_012673</name>
</gene>
<feature type="compositionally biased region" description="Acidic residues" evidence="5">
    <location>
        <begin position="255"/>
        <end position="266"/>
    </location>
</feature>
<dbReference type="PROSITE" id="PS51840">
    <property type="entry name" value="C2_NT"/>
    <property type="match status" value="1"/>
</dbReference>
<dbReference type="Proteomes" id="UP001283361">
    <property type="component" value="Unassembled WGS sequence"/>
</dbReference>
<feature type="domain" description="C2 NT-type" evidence="7">
    <location>
        <begin position="7"/>
        <end position="156"/>
    </location>
</feature>
<feature type="compositionally biased region" description="Basic and acidic residues" evidence="5">
    <location>
        <begin position="879"/>
        <end position="888"/>
    </location>
</feature>
<feature type="compositionally biased region" description="Polar residues" evidence="5">
    <location>
        <begin position="438"/>
        <end position="452"/>
    </location>
</feature>
<dbReference type="Gene3D" id="1.10.418.10">
    <property type="entry name" value="Calponin-like domain"/>
    <property type="match status" value="1"/>
</dbReference>
<feature type="region of interest" description="Disordered" evidence="5">
    <location>
        <begin position="850"/>
        <end position="903"/>
    </location>
</feature>
<evidence type="ECO:0000259" key="7">
    <source>
        <dbReference type="PROSITE" id="PS51840"/>
    </source>
</evidence>
<feature type="region of interest" description="Disordered" evidence="5">
    <location>
        <begin position="221"/>
        <end position="452"/>
    </location>
</feature>
<dbReference type="Pfam" id="PF12130">
    <property type="entry name" value="bMERB_dom"/>
    <property type="match status" value="1"/>
</dbReference>
<feature type="domain" description="BMERB" evidence="8">
    <location>
        <begin position="917"/>
        <end position="1020"/>
    </location>
</feature>
<dbReference type="PANTHER" id="PTHR23167">
    <property type="entry name" value="CALPONIN HOMOLOGY DOMAIN-CONTAINING PROTEIN DDB_G0272472-RELATED"/>
    <property type="match status" value="1"/>
</dbReference>
<sequence length="1020" mass="113694">MSVWKRLQRVGKSASKYQFTASYQELAVECSKKWQPHKICVVWTRRNRRRSTQPYTWEPTIKNPYLGLVKWTVPENIEITVTLFRDSRQHEYEDKEWIFTIEDHSKGSRKVLASRAVNMKDYASPMPTQTALKLKLKPLSKKVISATLELTISCVFIREGKATDEDMQSVASLMSIGRSDIGNLEDLEEEDDDGPVNRPHNISLASHISDFTAQMGRLDAHFGNPFAEDDAEEHEGTLNPFAEDEPSNASKNPFGDDDDEEEDDDIGAAFEAYKQSDKNSSTSPTNPFEESIDCSPNVDGAKSLTPRSSPSKDKRSSWKSPSPTNLAKSPLSASSGKTPPPRSPGDRRSSPMGKSSTLPAGLSNRSPSPASDVKGKKRPAELTMRQSRSSSDRPIYEGTPPTTPEEEKKIEIRPITPPLQQQGSGDRKEHAPSPSPDPFNSSQVETSPTSNSPFDDLLSWCRQVTAGYKGVKITNLTTSWRNGLAFCAIIHHYRPDLINYQKLNPHDIKMNNKLAFDAASKLGIPKVLEPSDMVLLAVPDKLLVMTYLHQLRSYFTGQILDIQLIGPSSSESTYKLGEHDEEDEQRVSEEMYGHKPGTAMRKSSSSSSSSISSKLQKSKSATPTEERKPFFSRQASTPKAEAASIPTSATKKGRAPSPPTQKPADQVVSSSQGGIEETSMSPQNAPTGGALPNIGSGGHYEKKKKRPAPNPPVNGHPANQNSSKKQSLNPFGSDEEEEEVETTEEKIKEEEKKPEMTHLELKERARKLLEKAQQELVAGQQDRQQEDGEKQKRLREQAKKIIAETRVNEQLPEHPVVRQVSSPGSSGPTTPTVSVKSVRIGRKLRMVRALQNSGRQGEQPQLKKLSLVTPKLSSLPKLGSRESDKGDVEEGQSLGSDGEENDEELEVELNLLPDEMRQIELNLQDTNQYVKSELDSLEHEQLQIDNEASNLEERLRAVMKKSKNKALEERLMQEWFQLVNKKNALIRRQMQLNILYRTGTSLQVLRRLYITSGQFNSQCA</sequence>
<feature type="compositionally biased region" description="Low complexity" evidence="5">
    <location>
        <begin position="820"/>
        <end position="835"/>
    </location>
</feature>
<evidence type="ECO:0000256" key="5">
    <source>
        <dbReference type="SAM" id="MobiDB-lite"/>
    </source>
</evidence>
<keyword evidence="3" id="KW-0967">Endosome</keyword>
<keyword evidence="2" id="KW-0597">Phosphoprotein</keyword>
<feature type="compositionally biased region" description="Polar residues" evidence="5">
    <location>
        <begin position="717"/>
        <end position="730"/>
    </location>
</feature>
<organism evidence="9 10">
    <name type="scientific">Elysia crispata</name>
    <name type="common">lettuce slug</name>
    <dbReference type="NCBI Taxonomy" id="231223"/>
    <lineage>
        <taxon>Eukaryota</taxon>
        <taxon>Metazoa</taxon>
        <taxon>Spiralia</taxon>
        <taxon>Lophotrochozoa</taxon>
        <taxon>Mollusca</taxon>
        <taxon>Gastropoda</taxon>
        <taxon>Heterobranchia</taxon>
        <taxon>Euthyneura</taxon>
        <taxon>Panpulmonata</taxon>
        <taxon>Sacoglossa</taxon>
        <taxon>Placobranchoidea</taxon>
        <taxon>Plakobranchidae</taxon>
        <taxon>Elysia</taxon>
    </lineage>
</organism>
<protein>
    <recommendedName>
        <fullName evidence="11">EH domain binding protein 1</fullName>
    </recommendedName>
</protein>
<evidence type="ECO:0008006" key="11">
    <source>
        <dbReference type="Google" id="ProtNLM"/>
    </source>
</evidence>
<feature type="compositionally biased region" description="Low complexity" evidence="5">
    <location>
        <begin position="602"/>
        <end position="620"/>
    </location>
</feature>
<dbReference type="PANTHER" id="PTHR23167:SF46">
    <property type="entry name" value="EPS15 HOMOLOGY DOMAIN CONTAINING PROTEIN-BINDING PROTEIN 1, ISOFORM F"/>
    <property type="match status" value="1"/>
</dbReference>
<dbReference type="AlphaFoldDB" id="A0AAE0YMK5"/>
<feature type="compositionally biased region" description="Basic and acidic residues" evidence="5">
    <location>
        <begin position="783"/>
        <end position="816"/>
    </location>
</feature>
<feature type="compositionally biased region" description="Acidic residues" evidence="5">
    <location>
        <begin position="733"/>
        <end position="742"/>
    </location>
</feature>